<dbReference type="Pfam" id="PF00615">
    <property type="entry name" value="RGS"/>
    <property type="match status" value="1"/>
</dbReference>
<feature type="domain" description="RGS" evidence="10">
    <location>
        <begin position="412"/>
        <end position="528"/>
    </location>
</feature>
<evidence type="ECO:0000256" key="8">
    <source>
        <dbReference type="ARBA" id="ARBA00070073"/>
    </source>
</evidence>
<evidence type="ECO:0000313" key="11">
    <source>
        <dbReference type="Ensembl" id="ENSSORP00005020317.1"/>
    </source>
</evidence>
<dbReference type="InterPro" id="IPR024066">
    <property type="entry name" value="RGS_subdom1/3"/>
</dbReference>
<dbReference type="AlphaFoldDB" id="A0A672ZV85"/>
<dbReference type="InterPro" id="IPR036305">
    <property type="entry name" value="RGS_sf"/>
</dbReference>
<feature type="compositionally biased region" description="Acidic residues" evidence="9">
    <location>
        <begin position="216"/>
        <end position="240"/>
    </location>
</feature>
<name>A0A672ZV85_9TELE</name>
<dbReference type="PANTHER" id="PTHR46848">
    <property type="entry name" value="REGULATOR OF G-PROTEIN SIGNALING 3"/>
    <property type="match status" value="1"/>
</dbReference>
<evidence type="ECO:0000256" key="1">
    <source>
        <dbReference type="ARBA" id="ARBA00004123"/>
    </source>
</evidence>
<dbReference type="Gene3D" id="1.10.196.10">
    <property type="match status" value="1"/>
</dbReference>
<feature type="compositionally biased region" description="Basic and acidic residues" evidence="9">
    <location>
        <begin position="246"/>
        <end position="263"/>
    </location>
</feature>
<keyword evidence="2" id="KW-0488">Methylation</keyword>
<organism evidence="11 12">
    <name type="scientific">Sphaeramia orbicularis</name>
    <name type="common">orbiculate cardinalfish</name>
    <dbReference type="NCBI Taxonomy" id="375764"/>
    <lineage>
        <taxon>Eukaryota</taxon>
        <taxon>Metazoa</taxon>
        <taxon>Chordata</taxon>
        <taxon>Craniata</taxon>
        <taxon>Vertebrata</taxon>
        <taxon>Euteleostomi</taxon>
        <taxon>Actinopterygii</taxon>
        <taxon>Neopterygii</taxon>
        <taxon>Teleostei</taxon>
        <taxon>Neoteleostei</taxon>
        <taxon>Acanthomorphata</taxon>
        <taxon>Gobiaria</taxon>
        <taxon>Kurtiformes</taxon>
        <taxon>Apogonoidei</taxon>
        <taxon>Apogonidae</taxon>
        <taxon>Apogoninae</taxon>
        <taxon>Sphaeramia</taxon>
    </lineage>
</organism>
<dbReference type="FunFam" id="1.10.196.10:FF:000001">
    <property type="entry name" value="Regulator of G-protein signaling 8"/>
    <property type="match status" value="1"/>
</dbReference>
<dbReference type="InterPro" id="IPR044926">
    <property type="entry name" value="RGS_subdomain_2"/>
</dbReference>
<evidence type="ECO:0000256" key="7">
    <source>
        <dbReference type="ARBA" id="ARBA00055005"/>
    </source>
</evidence>
<dbReference type="GO" id="GO:0005737">
    <property type="term" value="C:cytoplasm"/>
    <property type="evidence" value="ECO:0007669"/>
    <property type="project" value="UniProtKB-ARBA"/>
</dbReference>
<comment type="function">
    <text evidence="7">Down-regulates signaling from heterotrimeric G-proteins by increasing the GTPase activity of the alpha subunits, thereby driving them into their inactive GDP-bound form. Down-regulates G-protein-mediated release of inositol phosphates and activation of MAP kinases.</text>
</comment>
<dbReference type="PANTHER" id="PTHR46848:SF1">
    <property type="entry name" value="REGULATOR OF G-PROTEIN SIGNALING 3"/>
    <property type="match status" value="1"/>
</dbReference>
<keyword evidence="6" id="KW-0539">Nucleus</keyword>
<dbReference type="InterPro" id="IPR034951">
    <property type="entry name" value="RGS_RGS3"/>
</dbReference>
<evidence type="ECO:0000256" key="6">
    <source>
        <dbReference type="ARBA" id="ARBA00023242"/>
    </source>
</evidence>
<reference evidence="11" key="2">
    <citation type="submission" date="2025-08" db="UniProtKB">
        <authorList>
            <consortium name="Ensembl"/>
        </authorList>
    </citation>
    <scope>IDENTIFICATION</scope>
</reference>
<dbReference type="SUPFAM" id="SSF48097">
    <property type="entry name" value="Regulator of G-protein signaling, RGS"/>
    <property type="match status" value="1"/>
</dbReference>
<accession>A0A672ZV85</accession>
<feature type="region of interest" description="Disordered" evidence="9">
    <location>
        <begin position="347"/>
        <end position="398"/>
    </location>
</feature>
<dbReference type="PROSITE" id="PS50132">
    <property type="entry name" value="RGS"/>
    <property type="match status" value="1"/>
</dbReference>
<keyword evidence="12" id="KW-1185">Reference proteome</keyword>
<dbReference type="InParanoid" id="A0A672ZV85"/>
<dbReference type="GO" id="GO:0005886">
    <property type="term" value="C:plasma membrane"/>
    <property type="evidence" value="ECO:0007669"/>
    <property type="project" value="UniProtKB-ARBA"/>
</dbReference>
<feature type="compositionally biased region" description="Acidic residues" evidence="9">
    <location>
        <begin position="115"/>
        <end position="135"/>
    </location>
</feature>
<evidence type="ECO:0000313" key="12">
    <source>
        <dbReference type="Proteomes" id="UP000472271"/>
    </source>
</evidence>
<keyword evidence="3" id="KW-0597">Phosphoprotein</keyword>
<evidence type="ECO:0000256" key="4">
    <source>
        <dbReference type="ARBA" id="ARBA00022700"/>
    </source>
</evidence>
<dbReference type="PRINTS" id="PR01301">
    <property type="entry name" value="RGSPROTEIN"/>
</dbReference>
<dbReference type="Ensembl" id="ENSSORT00005020888.1">
    <property type="protein sequence ID" value="ENSSORP00005020317.1"/>
    <property type="gene ID" value="ENSSORG00005009907.1"/>
</dbReference>
<proteinExistence type="predicted"/>
<reference evidence="11" key="1">
    <citation type="submission" date="2019-06" db="EMBL/GenBank/DDBJ databases">
        <authorList>
            <consortium name="Wellcome Sanger Institute Data Sharing"/>
        </authorList>
    </citation>
    <scope>NUCLEOTIDE SEQUENCE [LARGE SCALE GENOMIC DNA]</scope>
</reference>
<feature type="region of interest" description="Disordered" evidence="9">
    <location>
        <begin position="1"/>
        <end position="270"/>
    </location>
</feature>
<dbReference type="Gene3D" id="1.10.167.10">
    <property type="entry name" value="Regulator of G-protein Signalling 4, domain 2"/>
    <property type="match status" value="1"/>
</dbReference>
<keyword evidence="5" id="KW-0832">Ubl conjugation</keyword>
<keyword evidence="4" id="KW-0734">Signal transduction inhibitor</keyword>
<dbReference type="InterPro" id="IPR016137">
    <property type="entry name" value="RGS"/>
</dbReference>
<dbReference type="FunFam" id="1.10.196.10:FF:000003">
    <property type="entry name" value="regulator of G-protein signaling 3 isoform X1"/>
    <property type="match status" value="1"/>
</dbReference>
<protein>
    <recommendedName>
        <fullName evidence="8">Regulator of G-protein signaling 3</fullName>
    </recommendedName>
</protein>
<evidence type="ECO:0000256" key="9">
    <source>
        <dbReference type="SAM" id="MobiDB-lite"/>
    </source>
</evidence>
<feature type="compositionally biased region" description="Basic and acidic residues" evidence="9">
    <location>
        <begin position="97"/>
        <end position="114"/>
    </location>
</feature>
<evidence type="ECO:0000256" key="5">
    <source>
        <dbReference type="ARBA" id="ARBA00022843"/>
    </source>
</evidence>
<dbReference type="SMART" id="SM00315">
    <property type="entry name" value="RGS"/>
    <property type="match status" value="1"/>
</dbReference>
<sequence length="542" mass="60088">MPVNKMLEPKVDAPSCELGGAGGDRGGVCLHLPTRSSEGEESSLYPSSPSEPPTLGSPHPSEPLSPLDEVYLPLGGLMGSEERHKVPPTPPPSTEGEDCKSMEGHEMEIWREGKDGDEENLREEEEDEMEEEEDGGSSRKSAGSERDVKEEVVEGEEERNEIEANLNLVVLNTDEDYASDPPDTNAPPSSSSSSFVIPELRLDRSFSADALSSPNTDEDEYDEDEDEESEEEDDEDDSDDAYLQRSDSKRRSMVEGATCEKHGGGGLSVQNSLRRRTHSEGSLLQDPRTPCFTSDNAINCLEAGSGHHKGGWTLPSPKTLKKELTKNGGSMHQLCMLFSGRKLSSGSPCSCEVSPEGTKKKKPKNLAKDMKNRLAFLRRRNESPGSNPAGKLDKSMKSVKPTPEEALKWGDSLDKLLAHKYGLAAFRAFLRTEFSEENLEFWLACEEYKKIKSQSKMASKAKKVFAEYIAIQSCKEVNLDSYTRDHTKDNLQNVTRSCFDLAQRRIYGLMEKDSYPRFLRSELYLDLINQKKQSSTSTSSSS</sequence>
<dbReference type="FunFam" id="1.10.167.10:FF:000001">
    <property type="entry name" value="Putative regulator of g-protein signaling 12"/>
    <property type="match status" value="1"/>
</dbReference>
<dbReference type="CDD" id="cd08713">
    <property type="entry name" value="RGS_RGS3"/>
    <property type="match status" value="1"/>
</dbReference>
<feature type="compositionally biased region" description="Basic and acidic residues" evidence="9">
    <location>
        <begin position="142"/>
        <end position="152"/>
    </location>
</feature>
<comment type="subcellular location">
    <subcellularLocation>
        <location evidence="1">Nucleus</location>
    </subcellularLocation>
</comment>
<reference evidence="11" key="3">
    <citation type="submission" date="2025-09" db="UniProtKB">
        <authorList>
            <consortium name="Ensembl"/>
        </authorList>
    </citation>
    <scope>IDENTIFICATION</scope>
</reference>
<evidence type="ECO:0000256" key="3">
    <source>
        <dbReference type="ARBA" id="ARBA00022553"/>
    </source>
</evidence>
<evidence type="ECO:0000256" key="2">
    <source>
        <dbReference type="ARBA" id="ARBA00022481"/>
    </source>
</evidence>
<evidence type="ECO:0000259" key="10">
    <source>
        <dbReference type="PROSITE" id="PS50132"/>
    </source>
</evidence>
<dbReference type="GO" id="GO:0005634">
    <property type="term" value="C:nucleus"/>
    <property type="evidence" value="ECO:0007669"/>
    <property type="project" value="UniProtKB-SubCell"/>
</dbReference>
<dbReference type="Proteomes" id="UP000472271">
    <property type="component" value="Chromosome 12"/>
</dbReference>
<dbReference type="GO" id="GO:0009968">
    <property type="term" value="P:negative regulation of signal transduction"/>
    <property type="evidence" value="ECO:0007669"/>
    <property type="project" value="UniProtKB-KW"/>
</dbReference>